<keyword evidence="3" id="KW-1185">Reference proteome</keyword>
<feature type="transmembrane region" description="Helical" evidence="1">
    <location>
        <begin position="140"/>
        <end position="158"/>
    </location>
</feature>
<accession>M7NBE3</accession>
<comment type="caution">
    <text evidence="2">The sequence shown here is derived from an EMBL/GenBank/DDBJ whole genome shotgun (WGS) entry which is preliminary data.</text>
</comment>
<protein>
    <submittedName>
        <fullName evidence="2">Uncharacterized protein</fullName>
    </submittedName>
</protein>
<proteinExistence type="predicted"/>
<keyword evidence="1" id="KW-0472">Membrane</keyword>
<organism evidence="2 3">
    <name type="scientific">Cesiribacter andamanensis AMV16</name>
    <dbReference type="NCBI Taxonomy" id="1279009"/>
    <lineage>
        <taxon>Bacteria</taxon>
        <taxon>Pseudomonadati</taxon>
        <taxon>Bacteroidota</taxon>
        <taxon>Cytophagia</taxon>
        <taxon>Cytophagales</taxon>
        <taxon>Cesiribacteraceae</taxon>
        <taxon>Cesiribacter</taxon>
    </lineage>
</organism>
<gene>
    <name evidence="2" type="ORF">ADICEAN_00194</name>
</gene>
<feature type="transmembrane region" description="Helical" evidence="1">
    <location>
        <begin position="6"/>
        <end position="26"/>
    </location>
</feature>
<feature type="transmembrane region" description="Helical" evidence="1">
    <location>
        <begin position="47"/>
        <end position="66"/>
    </location>
</feature>
<feature type="transmembrane region" description="Helical" evidence="1">
    <location>
        <begin position="170"/>
        <end position="192"/>
    </location>
</feature>
<feature type="transmembrane region" description="Helical" evidence="1">
    <location>
        <begin position="212"/>
        <end position="234"/>
    </location>
</feature>
<keyword evidence="1" id="KW-0812">Transmembrane</keyword>
<name>M7NBE3_9BACT</name>
<dbReference type="EMBL" id="AODQ01000003">
    <property type="protein sequence ID" value="EMR04592.1"/>
    <property type="molecule type" value="Genomic_DNA"/>
</dbReference>
<reference evidence="2 3" key="1">
    <citation type="journal article" date="2013" name="Genome Announc.">
        <title>Draft Genome Sequence of Cesiribacter andamanensis Strain AMV16T, Isolated from a Soil Sample from a Mud Volcano in the Andaman Islands, India.</title>
        <authorList>
            <person name="Shivaji S."/>
            <person name="Ara S."/>
            <person name="Begum Z."/>
            <person name="Srinivas T.N."/>
            <person name="Singh A."/>
            <person name="Kumar Pinnaka A."/>
        </authorList>
    </citation>
    <scope>NUCLEOTIDE SEQUENCE [LARGE SCALE GENOMIC DNA]</scope>
    <source>
        <strain evidence="2 3">AMV16</strain>
    </source>
</reference>
<evidence type="ECO:0000313" key="2">
    <source>
        <dbReference type="EMBL" id="EMR04592.1"/>
    </source>
</evidence>
<keyword evidence="1" id="KW-1133">Transmembrane helix</keyword>
<dbReference type="STRING" id="1279009.ADICEAN_00194"/>
<evidence type="ECO:0000256" key="1">
    <source>
        <dbReference type="SAM" id="Phobius"/>
    </source>
</evidence>
<feature type="transmembrane region" description="Helical" evidence="1">
    <location>
        <begin position="107"/>
        <end position="128"/>
    </location>
</feature>
<feature type="transmembrane region" description="Helical" evidence="1">
    <location>
        <begin position="72"/>
        <end position="91"/>
    </location>
</feature>
<evidence type="ECO:0000313" key="3">
    <source>
        <dbReference type="Proteomes" id="UP000011910"/>
    </source>
</evidence>
<dbReference type="Proteomes" id="UP000011910">
    <property type="component" value="Unassembled WGS sequence"/>
</dbReference>
<dbReference type="eggNOG" id="ENOG5030C5C">
    <property type="taxonomic scope" value="Bacteria"/>
</dbReference>
<dbReference type="AlphaFoldDB" id="M7NBE3"/>
<sequence>MELIYIKIGYLLLTALCLLAIGYGLAYALKHAEPEVQVRKRLFSRSLLVILGWIAVVSILSLTGFLQHFDTFPPRLFPFLLLPVIALIWLMRQARTRQLLLAIPPQWLLYLQAFRIPVELLLWAQFLVGFTPVQMTLEGQNFDILVGLSGPLMGILLLGKGQWRIHAALVWNVLGLGLLLNIVIIAILSFPFPLRVFMNEPANTLITHFPVSFLPLVLVPLAYYLHVFSIRQLLLLRKKKSCRQISFFHQSL</sequence>
<dbReference type="OrthoDB" id="675847at2"/>
<dbReference type="RefSeq" id="WP_009193607.1">
    <property type="nucleotide sequence ID" value="NZ_AODQ01000003.1"/>
</dbReference>